<name>A0A4S4AYY3_9RHOO</name>
<dbReference type="SMART" id="SM00869">
    <property type="entry name" value="Autotransporter"/>
    <property type="match status" value="1"/>
</dbReference>
<reference evidence="5 6" key="1">
    <citation type="submission" date="2019-04" db="EMBL/GenBank/DDBJ databases">
        <title>Azoarcus rhizosphaerae sp. nov. isolated from rhizosphere of Ficus religiosa.</title>
        <authorList>
            <person name="Lin S.-Y."/>
            <person name="Hameed A."/>
            <person name="Hsu Y.-H."/>
            <person name="Young C.-C."/>
        </authorList>
    </citation>
    <scope>NUCLEOTIDE SEQUENCE [LARGE SCALE GENOMIC DNA]</scope>
    <source>
        <strain evidence="5 6">CC-YHH848</strain>
    </source>
</reference>
<dbReference type="RefSeq" id="WP_136383269.1">
    <property type="nucleotide sequence ID" value="NZ_SSOD01000001.1"/>
</dbReference>
<dbReference type="PANTHER" id="PTHR35037">
    <property type="entry name" value="C-TERMINAL REGION OF AIDA-LIKE PROTEIN"/>
    <property type="match status" value="1"/>
</dbReference>
<organism evidence="5 6">
    <name type="scientific">Pseudothauera rhizosphaerae</name>
    <dbReference type="NCBI Taxonomy" id="2565932"/>
    <lineage>
        <taxon>Bacteria</taxon>
        <taxon>Pseudomonadati</taxon>
        <taxon>Pseudomonadota</taxon>
        <taxon>Betaproteobacteria</taxon>
        <taxon>Rhodocyclales</taxon>
        <taxon>Zoogloeaceae</taxon>
        <taxon>Pseudothauera</taxon>
    </lineage>
</organism>
<dbReference type="SUPFAM" id="SSF103515">
    <property type="entry name" value="Autotransporter"/>
    <property type="match status" value="1"/>
</dbReference>
<gene>
    <name evidence="5" type="ORF">E6O51_01885</name>
</gene>
<keyword evidence="2" id="KW-0843">Virulence</keyword>
<dbReference type="GO" id="GO:0019867">
    <property type="term" value="C:outer membrane"/>
    <property type="evidence" value="ECO:0007669"/>
    <property type="project" value="InterPro"/>
</dbReference>
<keyword evidence="1" id="KW-0732">Signal</keyword>
<evidence type="ECO:0000256" key="2">
    <source>
        <dbReference type="ARBA" id="ARBA00023026"/>
    </source>
</evidence>
<evidence type="ECO:0000313" key="5">
    <source>
        <dbReference type="EMBL" id="THF65376.1"/>
    </source>
</evidence>
<feature type="domain" description="Autotransporter" evidence="4">
    <location>
        <begin position="1259"/>
        <end position="1530"/>
    </location>
</feature>
<dbReference type="EMBL" id="SSOD01000001">
    <property type="protein sequence ID" value="THF65376.1"/>
    <property type="molecule type" value="Genomic_DNA"/>
</dbReference>
<dbReference type="SUPFAM" id="SSF51126">
    <property type="entry name" value="Pectin lyase-like"/>
    <property type="match status" value="2"/>
</dbReference>
<evidence type="ECO:0000259" key="4">
    <source>
        <dbReference type="PROSITE" id="PS51208"/>
    </source>
</evidence>
<dbReference type="Gene3D" id="2.40.128.130">
    <property type="entry name" value="Autotransporter beta-domain"/>
    <property type="match status" value="1"/>
</dbReference>
<dbReference type="Pfam" id="PF13018">
    <property type="entry name" value="ESPR"/>
    <property type="match status" value="1"/>
</dbReference>
<evidence type="ECO:0000256" key="1">
    <source>
        <dbReference type="ARBA" id="ARBA00022729"/>
    </source>
</evidence>
<dbReference type="InterPro" id="IPR011050">
    <property type="entry name" value="Pectin_lyase_fold/virulence"/>
</dbReference>
<dbReference type="Pfam" id="PF12951">
    <property type="entry name" value="PATR"/>
    <property type="match status" value="4"/>
</dbReference>
<dbReference type="InterPro" id="IPR051551">
    <property type="entry name" value="Autotransporter_adhesion"/>
</dbReference>
<protein>
    <submittedName>
        <fullName evidence="5">Autotransporter domain-containing protein</fullName>
    </submittedName>
</protein>
<dbReference type="PROSITE" id="PS51208">
    <property type="entry name" value="AUTOTRANSPORTER"/>
    <property type="match status" value="1"/>
</dbReference>
<dbReference type="NCBIfam" id="TIGR01414">
    <property type="entry name" value="autotrans_barl"/>
    <property type="match status" value="1"/>
</dbReference>
<accession>A0A4S4AYY3</accession>
<feature type="region of interest" description="Disordered" evidence="3">
    <location>
        <begin position="592"/>
        <end position="620"/>
    </location>
</feature>
<dbReference type="InterPro" id="IPR005546">
    <property type="entry name" value="Autotransporte_beta"/>
</dbReference>
<dbReference type="InterPro" id="IPR013425">
    <property type="entry name" value="Autotrns_rpt"/>
</dbReference>
<dbReference type="NCBIfam" id="TIGR02601">
    <property type="entry name" value="autotrns_rpt"/>
    <property type="match status" value="4"/>
</dbReference>
<dbReference type="OrthoDB" id="8767398at2"/>
<dbReference type="InterPro" id="IPR012332">
    <property type="entry name" value="Autotransporter_pectin_lyase_C"/>
</dbReference>
<dbReference type="InterPro" id="IPR036709">
    <property type="entry name" value="Autotransporte_beta_dom_sf"/>
</dbReference>
<feature type="compositionally biased region" description="Gly residues" evidence="3">
    <location>
        <begin position="92"/>
        <end position="126"/>
    </location>
</feature>
<dbReference type="PANTHER" id="PTHR35037:SF3">
    <property type="entry name" value="C-TERMINAL REGION OF AIDA-LIKE PROTEIN"/>
    <property type="match status" value="1"/>
</dbReference>
<evidence type="ECO:0000313" key="6">
    <source>
        <dbReference type="Proteomes" id="UP000307956"/>
    </source>
</evidence>
<sequence>MNHTYRTVFNETLGLWQAVPESAKTRGKSKSAKSAKTARMGAGGAASLLAAFLLAFALPPSALAGGSGGNGAFSGIAKGGAGSDGTATNAGGAAGGGSDGRAGGAPGGDGNSPGSGGGGGGGGGGNAVSGSHGVGAGGTGYGGAGDGGAGGALGQSYTGGGDITQTATVAGSAGAAGGSAYGSRGGGGGGGGDGIVFANSGDLAVQATVAGGAGGDGGASTADYPGGGGGGGGAGVVYAGAGTLAVDASVSGGGGGAGGDAGDFNGTGLPDGGGGGGGGAGIAFTGTGTVEIGASTVQGGAGGAGGAGGDNAHASANGSSGGAGGTGGAGLIGSGIAITIATGGSVTGGAGGVGGAGGSAGGSGSAGATGAHGAGGTGITGGNLAITHAGVISGGLSGDGVTRANAITFTGGANTLTLQSGATLIGNIAIDGGGTLNFAQPTDHALSNVITDDGALIKSGIGVLTLSGANTYSGGTTISGGTLIANHNTALGTGAVTVDGGSATLQIESGKTLANAVTLTNGGTLDNAGSLAMAAAGSGAGSDAVTVGTGGTVTNQSGATITGGRGSDSPAGGKKGGVGVVLSGGGTLTNAGSIAGGQGGNGDHHTDPSPGGTGGTGVVLTGNGNTLVTSAAISGGAGGTGTMGAPAGAQGKAVQNSGNNTLELKAGATFSGGIELVAGTLTIRQNEDFSLATVISGAGSLAKTGTETLTLTGVNTYSGSTDIQQGTVAVDGGSLHNEDIMAGNGAGENGTLRISNGGTVTVDRYLAIGIGGAQGQVEVTGGSTLTTDNNVRIGGTGGGTLTIDGGSQFSTTGAIRLEGTGGTGVINIGAYDLASATAAGPGFSFTATGGIITQAGGGTVNFNQTDAVTFGTTIGNNATVNQRGSGTTTLTGNNGYTGATTVSDGTLALSGSGAIAQSSGLTLSGDGVFDISGTTAGATLKRLAGTAGTAIVLDDKALTVNQADDTGFAGTISGAGGSLVKSGAGTLSLTGDSSGFTGATTVANGILAVDGRLGGTLTVQSGGTLGGNGTVGGLTVQSGGTLAPGNSPGLLTVTGDLTLAPGSTTVMEIDGTARGTDYDAIDVSGTATLDGTLDLRFGYVPDAGTQYRLIQAGAIDGDFSSVVSNLGAGLKLTPTLTANYDILVGLSQERFTEVSGPLTQNQHNVAANVDTFSTSGAASNLIAGLNGLQAQRLPAAFDALSGVEHAFVPGLAFAAARRFHGLLGERLGATTTGHTAAFDAFAGVKLAYAGNNLGSLADDTPTGDGFWLRALAADGRIDGDGNARGADTSSGGVAIGADRQVNGSLRIGAAFAYSRGEADTRSGDVDLDSYQLAAYGRWQGERFYLAGSAGYGRHEADARRNIAFLGARADSDYGADSFTLAVEAGRTHARAWGSFTPYLGLEAAVLQREGFTESGADDANLKVKRRTDDSLRSRLGVRYAWQGTRFAPSADVAWVHEFGDDRGRIAASFAGAPAAAFRIDGPELDRDRLAVGLGLTAWAGKDARLDLAYRGDFAESDREHGVAATFRRVW</sequence>
<dbReference type="Pfam" id="PF03797">
    <property type="entry name" value="Autotransporter"/>
    <property type="match status" value="1"/>
</dbReference>
<dbReference type="InterPro" id="IPR024973">
    <property type="entry name" value="ESPR"/>
</dbReference>
<keyword evidence="6" id="KW-1185">Reference proteome</keyword>
<feature type="region of interest" description="Disordered" evidence="3">
    <location>
        <begin position="90"/>
        <end position="126"/>
    </location>
</feature>
<proteinExistence type="predicted"/>
<dbReference type="Proteomes" id="UP000307956">
    <property type="component" value="Unassembled WGS sequence"/>
</dbReference>
<dbReference type="Gene3D" id="2.160.20.20">
    <property type="match status" value="1"/>
</dbReference>
<comment type="caution">
    <text evidence="5">The sequence shown here is derived from an EMBL/GenBank/DDBJ whole genome shotgun (WGS) entry which is preliminary data.</text>
</comment>
<evidence type="ECO:0000256" key="3">
    <source>
        <dbReference type="SAM" id="MobiDB-lite"/>
    </source>
</evidence>
<dbReference type="InterPro" id="IPR006315">
    <property type="entry name" value="OM_autotransptr_brl_dom"/>
</dbReference>